<comment type="caution">
    <text evidence="2">The sequence shown here is derived from an EMBL/GenBank/DDBJ whole genome shotgun (WGS) entry which is preliminary data.</text>
</comment>
<dbReference type="Proteomes" id="UP000298179">
    <property type="component" value="Unassembled WGS sequence"/>
</dbReference>
<dbReference type="AlphaFoldDB" id="A0A4Y8RNI5"/>
<sequence length="171" mass="18742">MFQLVPEPTCRDPSRSFQMTDSRPFSLAVLAVCGAAAFAVPAIAQNLDAIKARQDLMEENGKATKAGAQILKGQAEFSADKATEIFTKMHEVAMKFGDYFPEDSKTGGKTEAAPAIWEKPDEFKAALVKYQEDTQAALDAAPQDVDAFKQQFGKVTQNCKGCHEDFRLDKN</sequence>
<dbReference type="InterPro" id="IPR010980">
    <property type="entry name" value="Cyt_c/b562"/>
</dbReference>
<dbReference type="GO" id="GO:0005506">
    <property type="term" value="F:iron ion binding"/>
    <property type="evidence" value="ECO:0007669"/>
    <property type="project" value="InterPro"/>
</dbReference>
<gene>
    <name evidence="2" type="ORF">E3C22_07480</name>
</gene>
<keyword evidence="1" id="KW-0472">Membrane</keyword>
<evidence type="ECO:0000313" key="2">
    <source>
        <dbReference type="EMBL" id="TFF25212.1"/>
    </source>
</evidence>
<feature type="transmembrane region" description="Helical" evidence="1">
    <location>
        <begin position="25"/>
        <end position="44"/>
    </location>
</feature>
<dbReference type="GO" id="GO:0009055">
    <property type="term" value="F:electron transfer activity"/>
    <property type="evidence" value="ECO:0007669"/>
    <property type="project" value="InterPro"/>
</dbReference>
<protein>
    <submittedName>
        <fullName evidence="2">Cytochrome c</fullName>
    </submittedName>
</protein>
<reference evidence="2 3" key="1">
    <citation type="submission" date="2019-03" db="EMBL/GenBank/DDBJ databases">
        <title>Jiella endophytica sp. nov., a novel endophytic bacterium isolated from root of Ficus microcarpa Linn. f.</title>
        <authorList>
            <person name="Tuo L."/>
        </authorList>
    </citation>
    <scope>NUCLEOTIDE SEQUENCE [LARGE SCALE GENOMIC DNA]</scope>
    <source>
        <strain evidence="2 3">CBS5Q-3</strain>
    </source>
</reference>
<accession>A0A4Y8RNI5</accession>
<name>A0A4Y8RNI5_9HYPH</name>
<dbReference type="InterPro" id="IPR002321">
    <property type="entry name" value="Cyt_c_II"/>
</dbReference>
<dbReference type="EMBL" id="SOZD01000002">
    <property type="protein sequence ID" value="TFF25212.1"/>
    <property type="molecule type" value="Genomic_DNA"/>
</dbReference>
<dbReference type="GO" id="GO:0022900">
    <property type="term" value="P:electron transport chain"/>
    <property type="evidence" value="ECO:0007669"/>
    <property type="project" value="InterPro"/>
</dbReference>
<proteinExistence type="predicted"/>
<organism evidence="2 3">
    <name type="scientific">Jiella endophytica</name>
    <dbReference type="NCBI Taxonomy" id="2558362"/>
    <lineage>
        <taxon>Bacteria</taxon>
        <taxon>Pseudomonadati</taxon>
        <taxon>Pseudomonadota</taxon>
        <taxon>Alphaproteobacteria</taxon>
        <taxon>Hyphomicrobiales</taxon>
        <taxon>Aurantimonadaceae</taxon>
        <taxon>Jiella</taxon>
    </lineage>
</organism>
<dbReference type="PROSITE" id="PS51009">
    <property type="entry name" value="CYTCII"/>
    <property type="match status" value="1"/>
</dbReference>
<keyword evidence="1" id="KW-1133">Transmembrane helix</keyword>
<dbReference type="Gene3D" id="1.20.120.10">
    <property type="entry name" value="Cytochrome c/b562"/>
    <property type="match status" value="1"/>
</dbReference>
<evidence type="ECO:0000313" key="3">
    <source>
        <dbReference type="Proteomes" id="UP000298179"/>
    </source>
</evidence>
<dbReference type="OrthoDB" id="9811729at2"/>
<dbReference type="SUPFAM" id="SSF47175">
    <property type="entry name" value="Cytochromes"/>
    <property type="match status" value="1"/>
</dbReference>
<keyword evidence="3" id="KW-1185">Reference proteome</keyword>
<evidence type="ECO:0000256" key="1">
    <source>
        <dbReference type="SAM" id="Phobius"/>
    </source>
</evidence>
<dbReference type="Pfam" id="PF01322">
    <property type="entry name" value="Cytochrom_C_2"/>
    <property type="match status" value="1"/>
</dbReference>
<keyword evidence="1" id="KW-0812">Transmembrane</keyword>
<dbReference type="GO" id="GO:0020037">
    <property type="term" value="F:heme binding"/>
    <property type="evidence" value="ECO:0007669"/>
    <property type="project" value="InterPro"/>
</dbReference>